<evidence type="ECO:0000313" key="11">
    <source>
        <dbReference type="Proteomes" id="UP000598217"/>
    </source>
</evidence>
<gene>
    <name evidence="10" type="ORF">H4W79_004147</name>
</gene>
<keyword evidence="6 7" id="KW-0472">Membrane</keyword>
<name>A0ABR9HLP2_9ACTN</name>
<accession>A0ABR9HLP2</accession>
<dbReference type="Proteomes" id="UP000598217">
    <property type="component" value="Unassembled WGS sequence"/>
</dbReference>
<evidence type="ECO:0000256" key="2">
    <source>
        <dbReference type="ARBA" id="ARBA00010792"/>
    </source>
</evidence>
<evidence type="ECO:0000259" key="9">
    <source>
        <dbReference type="Pfam" id="PF09335"/>
    </source>
</evidence>
<proteinExistence type="inferred from homology"/>
<evidence type="ECO:0000256" key="3">
    <source>
        <dbReference type="ARBA" id="ARBA00022475"/>
    </source>
</evidence>
<keyword evidence="5 7" id="KW-1133">Transmembrane helix</keyword>
<evidence type="ECO:0000256" key="5">
    <source>
        <dbReference type="ARBA" id="ARBA00022989"/>
    </source>
</evidence>
<feature type="transmembrane region" description="Helical" evidence="7">
    <location>
        <begin position="96"/>
        <end position="119"/>
    </location>
</feature>
<feature type="transmembrane region" description="Helical" evidence="7">
    <location>
        <begin position="131"/>
        <end position="149"/>
    </location>
</feature>
<evidence type="ECO:0000256" key="4">
    <source>
        <dbReference type="ARBA" id="ARBA00022692"/>
    </source>
</evidence>
<evidence type="ECO:0000313" key="10">
    <source>
        <dbReference type="EMBL" id="MBE1459933.1"/>
    </source>
</evidence>
<comment type="similarity">
    <text evidence="2 7">Belongs to the DedA family.</text>
</comment>
<evidence type="ECO:0000256" key="8">
    <source>
        <dbReference type="SAM" id="MobiDB-lite"/>
    </source>
</evidence>
<comment type="caution">
    <text evidence="10">The sequence shown here is derived from an EMBL/GenBank/DDBJ whole genome shotgun (WGS) entry which is preliminary data.</text>
</comment>
<dbReference type="PANTHER" id="PTHR30353:SF15">
    <property type="entry name" value="INNER MEMBRANE PROTEIN YABI"/>
    <property type="match status" value="1"/>
</dbReference>
<evidence type="ECO:0000256" key="1">
    <source>
        <dbReference type="ARBA" id="ARBA00004651"/>
    </source>
</evidence>
<keyword evidence="3 7" id="KW-1003">Cell membrane</keyword>
<dbReference type="PANTHER" id="PTHR30353">
    <property type="entry name" value="INNER MEMBRANE PROTEIN DEDA-RELATED"/>
    <property type="match status" value="1"/>
</dbReference>
<keyword evidence="4 7" id="KW-0812">Transmembrane</keyword>
<dbReference type="EMBL" id="JADBDY010000001">
    <property type="protein sequence ID" value="MBE1459933.1"/>
    <property type="molecule type" value="Genomic_DNA"/>
</dbReference>
<keyword evidence="11" id="KW-1185">Reference proteome</keyword>
<dbReference type="RefSeq" id="WP_225942534.1">
    <property type="nucleotide sequence ID" value="NZ_BMXJ01000007.1"/>
</dbReference>
<feature type="transmembrane region" description="Helical" evidence="7">
    <location>
        <begin position="64"/>
        <end position="84"/>
    </location>
</feature>
<feature type="domain" description="VTT" evidence="9">
    <location>
        <begin position="12"/>
        <end position="114"/>
    </location>
</feature>
<organism evidence="10 11">
    <name type="scientific">Nocardiopsis terrae</name>
    <dbReference type="NCBI Taxonomy" id="372655"/>
    <lineage>
        <taxon>Bacteria</taxon>
        <taxon>Bacillati</taxon>
        <taxon>Actinomycetota</taxon>
        <taxon>Actinomycetes</taxon>
        <taxon>Streptosporangiales</taxon>
        <taxon>Nocardiopsidaceae</taxon>
        <taxon>Nocardiopsis</taxon>
    </lineage>
</organism>
<dbReference type="Pfam" id="PF09335">
    <property type="entry name" value="VTT_dom"/>
    <property type="match status" value="1"/>
</dbReference>
<reference evidence="10 11" key="1">
    <citation type="submission" date="2020-10" db="EMBL/GenBank/DDBJ databases">
        <title>Sequencing the genomes of 1000 actinobacteria strains.</title>
        <authorList>
            <person name="Klenk H.-P."/>
        </authorList>
    </citation>
    <scope>NUCLEOTIDE SEQUENCE [LARGE SCALE GENOMIC DNA]</scope>
    <source>
        <strain evidence="10 11">DSM 45157</strain>
    </source>
</reference>
<evidence type="ECO:0000256" key="7">
    <source>
        <dbReference type="RuleBase" id="RU367016"/>
    </source>
</evidence>
<dbReference type="InterPro" id="IPR032816">
    <property type="entry name" value="VTT_dom"/>
</dbReference>
<feature type="transmembrane region" description="Helical" evidence="7">
    <location>
        <begin position="12"/>
        <end position="33"/>
    </location>
</feature>
<sequence>MPQFAFLEGQPFWVIYCTLLVVILLRAPATYWIGRGLGAGVTRSRMGERLGPKLDAAKGRIDRYGAPVVTLSFFTVGMQTAINFSAGAVRMRFPRYFAAVFVGGLAWAGLWGTVIAGLVGTWLELFLRSPWTATGVIAAAVLAVGALVLRARLVHRSRGAAPEAAAETAPEAATAPETGPAGRTRGTGRITAEGPNR</sequence>
<comment type="subcellular location">
    <subcellularLocation>
        <location evidence="1 7">Cell membrane</location>
        <topology evidence="1 7">Multi-pass membrane protein</topology>
    </subcellularLocation>
</comment>
<protein>
    <submittedName>
        <fullName evidence="10">Membrane protein DedA with SNARE-associated domain</fullName>
    </submittedName>
</protein>
<dbReference type="InterPro" id="IPR032818">
    <property type="entry name" value="DedA-like"/>
</dbReference>
<evidence type="ECO:0000256" key="6">
    <source>
        <dbReference type="ARBA" id="ARBA00023136"/>
    </source>
</evidence>
<feature type="region of interest" description="Disordered" evidence="8">
    <location>
        <begin position="161"/>
        <end position="197"/>
    </location>
</feature>